<evidence type="ECO:0000256" key="2">
    <source>
        <dbReference type="ARBA" id="ARBA00023002"/>
    </source>
</evidence>
<protein>
    <submittedName>
        <fullName evidence="3">SDR family NAD(P)-dependent oxidoreductase</fullName>
    </submittedName>
</protein>
<dbReference type="PANTHER" id="PTHR44196">
    <property type="entry name" value="DEHYDROGENASE/REDUCTASE SDR FAMILY MEMBER 7B"/>
    <property type="match status" value="1"/>
</dbReference>
<accession>A0ABP3GR90</accession>
<dbReference type="PRINTS" id="PR00081">
    <property type="entry name" value="GDHRDH"/>
</dbReference>
<comment type="similarity">
    <text evidence="1">Belongs to the short-chain dehydrogenases/reductases (SDR) family.</text>
</comment>
<dbReference type="InterPro" id="IPR002347">
    <property type="entry name" value="SDR_fam"/>
</dbReference>
<name>A0ABP3GR90_9ALTE</name>
<dbReference type="SUPFAM" id="SSF51735">
    <property type="entry name" value="NAD(P)-binding Rossmann-fold domains"/>
    <property type="match status" value="1"/>
</dbReference>
<proteinExistence type="inferred from homology"/>
<evidence type="ECO:0000313" key="4">
    <source>
        <dbReference type="Proteomes" id="UP001501757"/>
    </source>
</evidence>
<evidence type="ECO:0000256" key="1">
    <source>
        <dbReference type="ARBA" id="ARBA00006484"/>
    </source>
</evidence>
<dbReference type="RefSeq" id="WP_343844113.1">
    <property type="nucleotide sequence ID" value="NZ_BAAAEI010000007.1"/>
</dbReference>
<keyword evidence="2" id="KW-0560">Oxidoreductase</keyword>
<reference evidence="4" key="1">
    <citation type="journal article" date="2019" name="Int. J. Syst. Evol. Microbiol.">
        <title>The Global Catalogue of Microorganisms (GCM) 10K type strain sequencing project: providing services to taxonomists for standard genome sequencing and annotation.</title>
        <authorList>
            <consortium name="The Broad Institute Genomics Platform"/>
            <consortium name="The Broad Institute Genome Sequencing Center for Infectious Disease"/>
            <person name="Wu L."/>
            <person name="Ma J."/>
        </authorList>
    </citation>
    <scope>NUCLEOTIDE SEQUENCE [LARGE SCALE GENOMIC DNA]</scope>
    <source>
        <strain evidence="4">JCM 13378</strain>
    </source>
</reference>
<dbReference type="Pfam" id="PF00106">
    <property type="entry name" value="adh_short"/>
    <property type="match status" value="1"/>
</dbReference>
<keyword evidence="4" id="KW-1185">Reference proteome</keyword>
<comment type="caution">
    <text evidence="3">The sequence shown here is derived from an EMBL/GenBank/DDBJ whole genome shotgun (WGS) entry which is preliminary data.</text>
</comment>
<evidence type="ECO:0000313" key="3">
    <source>
        <dbReference type="EMBL" id="GAA0352951.1"/>
    </source>
</evidence>
<dbReference type="PROSITE" id="PS00061">
    <property type="entry name" value="ADH_SHORT"/>
    <property type="match status" value="1"/>
</dbReference>
<dbReference type="Gene3D" id="3.40.50.720">
    <property type="entry name" value="NAD(P)-binding Rossmann-like Domain"/>
    <property type="match status" value="1"/>
</dbReference>
<organism evidence="3 4">
    <name type="scientific">Bowmanella denitrificans</name>
    <dbReference type="NCBI Taxonomy" id="366582"/>
    <lineage>
        <taxon>Bacteria</taxon>
        <taxon>Pseudomonadati</taxon>
        <taxon>Pseudomonadota</taxon>
        <taxon>Gammaproteobacteria</taxon>
        <taxon>Alteromonadales</taxon>
        <taxon>Alteromonadaceae</taxon>
        <taxon>Bowmanella</taxon>
    </lineage>
</organism>
<sequence length="237" mass="26165">MKHILITGASSGIGKALAIRCAQAGWRVTACGRSQEKLAHLHGFDNVQTLSFDITDLQACQQALQQLRPDIVVLNAGTCEYVDIAHWDPALFKRVFDANFFGVVNCLAPLLPNLRPGTKLTIVDSLARCLPFTRSQAYGASKAALHYLTKSLQTDLSQRQIRVQSVSPGFVETPLTQKNDFSMPMQISAQQAAESLFKGLQNNKASIYFPTGFALLIRTMGLLPEGIQQWLCQRMKK</sequence>
<dbReference type="EMBL" id="BAAAEI010000007">
    <property type="protein sequence ID" value="GAA0352951.1"/>
    <property type="molecule type" value="Genomic_DNA"/>
</dbReference>
<dbReference type="PANTHER" id="PTHR44196:SF1">
    <property type="entry name" value="DEHYDROGENASE_REDUCTASE SDR FAMILY MEMBER 7B"/>
    <property type="match status" value="1"/>
</dbReference>
<dbReference type="InterPro" id="IPR020904">
    <property type="entry name" value="Sc_DH/Rdtase_CS"/>
</dbReference>
<gene>
    <name evidence="3" type="ORF">GCM10009092_16590</name>
</gene>
<dbReference type="Proteomes" id="UP001501757">
    <property type="component" value="Unassembled WGS sequence"/>
</dbReference>
<dbReference type="InterPro" id="IPR036291">
    <property type="entry name" value="NAD(P)-bd_dom_sf"/>
</dbReference>